<organism evidence="11 12">
    <name type="scientific">Armatimonas rosea</name>
    <dbReference type="NCBI Taxonomy" id="685828"/>
    <lineage>
        <taxon>Bacteria</taxon>
        <taxon>Bacillati</taxon>
        <taxon>Armatimonadota</taxon>
        <taxon>Armatimonadia</taxon>
        <taxon>Armatimonadales</taxon>
        <taxon>Armatimonadaceae</taxon>
        <taxon>Armatimonas</taxon>
    </lineage>
</organism>
<evidence type="ECO:0000256" key="2">
    <source>
        <dbReference type="ARBA" id="ARBA00005988"/>
    </source>
</evidence>
<dbReference type="PROSITE" id="PS52035">
    <property type="entry name" value="PEPTIDASE_M14"/>
    <property type="match status" value="1"/>
</dbReference>
<keyword evidence="5" id="KW-0862">Zinc</keyword>
<dbReference type="Pfam" id="PF00246">
    <property type="entry name" value="Peptidase_M14"/>
    <property type="match status" value="1"/>
</dbReference>
<evidence type="ECO:0000313" key="11">
    <source>
        <dbReference type="EMBL" id="MBB6051154.1"/>
    </source>
</evidence>
<dbReference type="PANTHER" id="PTHR11705:SF143">
    <property type="entry name" value="SLL0236 PROTEIN"/>
    <property type="match status" value="1"/>
</dbReference>
<dbReference type="Gene3D" id="3.40.630.10">
    <property type="entry name" value="Zn peptidases"/>
    <property type="match status" value="1"/>
</dbReference>
<protein>
    <recommendedName>
        <fullName evidence="10">Peptidase M14 domain-containing protein</fullName>
    </recommendedName>
</protein>
<keyword evidence="6" id="KW-0482">Metalloprotease</keyword>
<dbReference type="SUPFAM" id="SSF52317">
    <property type="entry name" value="Class I glutamine amidotransferase-like"/>
    <property type="match status" value="1"/>
</dbReference>
<evidence type="ECO:0000256" key="4">
    <source>
        <dbReference type="ARBA" id="ARBA00022801"/>
    </source>
</evidence>
<comment type="caution">
    <text evidence="11">The sequence shown here is derived from an EMBL/GenBank/DDBJ whole genome shotgun (WGS) entry which is preliminary data.</text>
</comment>
<evidence type="ECO:0000256" key="3">
    <source>
        <dbReference type="ARBA" id="ARBA00022670"/>
    </source>
</evidence>
<keyword evidence="9" id="KW-0732">Signal</keyword>
<evidence type="ECO:0000259" key="10">
    <source>
        <dbReference type="PROSITE" id="PS52035"/>
    </source>
</evidence>
<dbReference type="SMART" id="SM00631">
    <property type="entry name" value="Zn_pept"/>
    <property type="match status" value="1"/>
</dbReference>
<dbReference type="InterPro" id="IPR000834">
    <property type="entry name" value="Peptidase_M14"/>
</dbReference>
<evidence type="ECO:0000256" key="1">
    <source>
        <dbReference type="ARBA" id="ARBA00001947"/>
    </source>
</evidence>
<evidence type="ECO:0000256" key="7">
    <source>
        <dbReference type="PROSITE-ProRule" id="PRU01379"/>
    </source>
</evidence>
<dbReference type="EMBL" id="JACHGW010000002">
    <property type="protein sequence ID" value="MBB6051154.1"/>
    <property type="molecule type" value="Genomic_DNA"/>
</dbReference>
<dbReference type="RefSeq" id="WP_184197435.1">
    <property type="nucleotide sequence ID" value="NZ_JACHGW010000002.1"/>
</dbReference>
<proteinExistence type="inferred from homology"/>
<feature type="domain" description="Peptidase M14" evidence="10">
    <location>
        <begin position="65"/>
        <end position="412"/>
    </location>
</feature>
<dbReference type="Proteomes" id="UP000520814">
    <property type="component" value="Unassembled WGS sequence"/>
</dbReference>
<keyword evidence="3" id="KW-0645">Protease</keyword>
<keyword evidence="12" id="KW-1185">Reference proteome</keyword>
<dbReference type="SUPFAM" id="SSF53187">
    <property type="entry name" value="Zn-dependent exopeptidases"/>
    <property type="match status" value="1"/>
</dbReference>
<dbReference type="PANTHER" id="PTHR11705">
    <property type="entry name" value="PROTEASE FAMILY M14 CARBOXYPEPTIDASE A,B"/>
    <property type="match status" value="1"/>
</dbReference>
<evidence type="ECO:0000256" key="6">
    <source>
        <dbReference type="ARBA" id="ARBA00023049"/>
    </source>
</evidence>
<evidence type="ECO:0000256" key="9">
    <source>
        <dbReference type="SAM" id="SignalP"/>
    </source>
</evidence>
<name>A0A7W9W664_ARMRO</name>
<feature type="signal peptide" evidence="9">
    <location>
        <begin position="1"/>
        <end position="25"/>
    </location>
</feature>
<feature type="chain" id="PRO_5030737278" description="Peptidase M14 domain-containing protein" evidence="9">
    <location>
        <begin position="26"/>
        <end position="914"/>
    </location>
</feature>
<dbReference type="GO" id="GO:0008270">
    <property type="term" value="F:zinc ion binding"/>
    <property type="evidence" value="ECO:0007669"/>
    <property type="project" value="InterPro"/>
</dbReference>
<comment type="similarity">
    <text evidence="2 7">Belongs to the peptidase M14 family.</text>
</comment>
<evidence type="ECO:0000256" key="5">
    <source>
        <dbReference type="ARBA" id="ARBA00022833"/>
    </source>
</evidence>
<dbReference type="GO" id="GO:0004181">
    <property type="term" value="F:metallocarboxypeptidase activity"/>
    <property type="evidence" value="ECO:0007669"/>
    <property type="project" value="InterPro"/>
</dbReference>
<evidence type="ECO:0000256" key="8">
    <source>
        <dbReference type="SAM" id="MobiDB-lite"/>
    </source>
</evidence>
<keyword evidence="4" id="KW-0378">Hydrolase</keyword>
<accession>A0A7W9W664</accession>
<feature type="compositionally biased region" description="Basic and acidic residues" evidence="8">
    <location>
        <begin position="772"/>
        <end position="793"/>
    </location>
</feature>
<feature type="active site" description="Proton donor/acceptor" evidence="7">
    <location>
        <position position="379"/>
    </location>
</feature>
<comment type="cofactor">
    <cofactor evidence="1">
        <name>Zn(2+)</name>
        <dbReference type="ChEBI" id="CHEBI:29105"/>
    </cofactor>
</comment>
<reference evidence="11 12" key="1">
    <citation type="submission" date="2020-08" db="EMBL/GenBank/DDBJ databases">
        <title>Genomic Encyclopedia of Type Strains, Phase IV (KMG-IV): sequencing the most valuable type-strain genomes for metagenomic binning, comparative biology and taxonomic classification.</title>
        <authorList>
            <person name="Goeker M."/>
        </authorList>
    </citation>
    <scope>NUCLEOTIDE SEQUENCE [LARGE SCALE GENOMIC DNA]</scope>
    <source>
        <strain evidence="11 12">DSM 23562</strain>
    </source>
</reference>
<gene>
    <name evidence="11" type="ORF">HNQ39_002945</name>
</gene>
<dbReference type="GO" id="GO:0006508">
    <property type="term" value="P:proteolysis"/>
    <property type="evidence" value="ECO:0007669"/>
    <property type="project" value="UniProtKB-KW"/>
</dbReference>
<dbReference type="InterPro" id="IPR029062">
    <property type="entry name" value="Class_I_gatase-like"/>
</dbReference>
<dbReference type="AlphaFoldDB" id="A0A7W9W664"/>
<evidence type="ECO:0000313" key="12">
    <source>
        <dbReference type="Proteomes" id="UP000520814"/>
    </source>
</evidence>
<dbReference type="GO" id="GO:0005615">
    <property type="term" value="C:extracellular space"/>
    <property type="evidence" value="ECO:0007669"/>
    <property type="project" value="TreeGrafter"/>
</dbReference>
<feature type="region of interest" description="Disordered" evidence="8">
    <location>
        <begin position="765"/>
        <end position="794"/>
    </location>
</feature>
<sequence>MSLKSLPLSFFVLGLSLATPLVAQAQRIVPGAALPHARYDFYGRKPYRSSVPTPAQLLGYEAGDTHSTYREQEKALLAMAAAAKDRVRVFEIGVSVEGRPLRLFAVSSAENLAKLDALRASNLKLSDPRTQSSAEADKAARSAPTFVWINHCIHGDESASFESAMWLLYTLAASESTEVKSALASAVVLINPVFNPDGHERFVVYNNSLALGIPEGDTLEQRQPWGISGRYNHFRFDMNRDKLSQSQPETQAESAAFLAWKPQVFVDQHGQVENYFFPPNSDPVNREADAKRIEDWTSVFGRANAAAFDKYGWQYVTRERFDLYYPGYLDSWTTLSGAIGMTYETDEGGRLAAKRDDGTLITLRDGIAHHFEAALATIEAAAKNRERLLTDYVAYRRSALTRASAEPMKRIVIVPGTDPDRLNALAQRLQRSGIEVGVAASAFVSETAHPYLTPDGKPTTQKQTFPAGSLVVELAQPQGRLAKTLLEPNTALGDAFLKEQNAKRQRNLKKNDAEPKEDYDFYDITAWSLPFAFDLTAFWTEDSAPPATRALAAPPKPTALPDSPTPPAYLIRYDRERAAVLALRLLAKGYRVGALTKPGKAGGVVLERGSFVVRTERNPESVHKALRALATELGVPVVPLTSAYTDEASVGLGSFTLQNLKRPRIAVVADDMVSQTGYGSVWHFLERELGVSFTPIRLRSLRGETLAKFNTVIFPEGYGYAGALGKAGADALREWVSGGGALIGLASGGTWFTEKDMNLTAATVVGAPPADAKPDDKEKEKKPEDRLKERESRPTALPGALFRATLNREHFLGFGYAQDELIFPLLGDTFLKPTTKGSNPLIFPKANLLASGFAWEGNTERLLAETAAVIDEPTGGGHVLLYLSDPTFRNLWPGLNRLLLNGILFGPSRTYGEE</sequence>